<proteinExistence type="predicted"/>
<dbReference type="OrthoDB" id="5376140at2759"/>
<name>A0A0F7U5G9_PENBI</name>
<dbReference type="Proteomes" id="UP000042958">
    <property type="component" value="Unassembled WGS sequence"/>
</dbReference>
<dbReference type="EMBL" id="CDHK01000021">
    <property type="protein sequence ID" value="CEJ62697.1"/>
    <property type="molecule type" value="Genomic_DNA"/>
</dbReference>
<accession>A0A0F7U5G9</accession>
<evidence type="ECO:0000313" key="2">
    <source>
        <dbReference type="Proteomes" id="UP000042958"/>
    </source>
</evidence>
<reference evidence="2" key="1">
    <citation type="journal article" date="2015" name="Genome Announc.">
        <title>Draft genome sequence of the fungus Penicillium brasilianum MG11.</title>
        <authorList>
            <person name="Horn F."/>
            <person name="Linde J."/>
            <person name="Mattern D.J."/>
            <person name="Walther G."/>
            <person name="Guthke R."/>
            <person name="Brakhage A.A."/>
            <person name="Valiante V."/>
        </authorList>
    </citation>
    <scope>NUCLEOTIDE SEQUENCE [LARGE SCALE GENOMIC DNA]</scope>
    <source>
        <strain evidence="2">MG11</strain>
    </source>
</reference>
<organism evidence="1 2">
    <name type="scientific">Penicillium brasilianum</name>
    <dbReference type="NCBI Taxonomy" id="104259"/>
    <lineage>
        <taxon>Eukaryota</taxon>
        <taxon>Fungi</taxon>
        <taxon>Dikarya</taxon>
        <taxon>Ascomycota</taxon>
        <taxon>Pezizomycotina</taxon>
        <taxon>Eurotiomycetes</taxon>
        <taxon>Eurotiomycetidae</taxon>
        <taxon>Eurotiales</taxon>
        <taxon>Aspergillaceae</taxon>
        <taxon>Penicillium</taxon>
    </lineage>
</organism>
<dbReference type="AlphaFoldDB" id="A0A0F7U5G9"/>
<protein>
    <submittedName>
        <fullName evidence="1">Uncharacterized protein</fullName>
    </submittedName>
</protein>
<keyword evidence="2" id="KW-1185">Reference proteome</keyword>
<gene>
    <name evidence="1" type="ORF">PMG11_11190</name>
</gene>
<evidence type="ECO:0000313" key="1">
    <source>
        <dbReference type="EMBL" id="CEJ62697.1"/>
    </source>
</evidence>
<sequence>MERFNLDRQSFQPFVEDYSDHLSIIVPDQTLADQPAERENRRALGFIQYEKKTGRITIANPCMQLPINALAMGFSTKDVHGAHDHLVGRHGEGLKLAVLVLSRDSYNVSITASGCNWRFDMHTDASVSCTVAPSQKTKSIEWTDPAFDMASLRYHVGRDVAVVIGVRRAKSGQPVALDAFLNWLRLTTIDVRGLTYPAGIISTPHGDLILDPQLRGQLYHNGIALTNSTVGGAFLFAYNFASWTTCRDRCGLASWWDAARQVQRIWEEALRKQEDIILPLLVDLLRRHARSADAEMIGPLLEPPAVRRIWQYLLRESADKEFFYSERSNDQIANTIRDSLGKRPARLPDTLWQMLRAHSPIRTVEEEQQELFKDAKPCTIPDTTFARAVDRALRACFALLRFTDHIQVVYIRGSTGKVDVYFDKGQERGHHPGQPRQAPCPPSRHVVNMLRAHPIRTVEEERQELFKGARPCAVPVTTSARTVDGALRACFALLKFTDHIQVVYVQGSTGKVDLYFDKGQESFRTLGSSGPEYHVVLHDDNCANAETALLHDKAALPNDVVPCGCRQQFARQTHRMCLFTGLSHTSTYSAMIALNEDRAFYGVPSDRLSPGLYERVEPLS</sequence>